<dbReference type="InterPro" id="IPR038765">
    <property type="entry name" value="Papain-like_cys_pep_sf"/>
</dbReference>
<proteinExistence type="predicted"/>
<feature type="chain" id="PRO_5042913750" description="DUF3857 domain-containing protein" evidence="1">
    <location>
        <begin position="31"/>
        <end position="633"/>
    </location>
</feature>
<sequence length="633" mass="68759">MKNSVSPGRVLVLSAAALALPCAAQTSAPAAPAAMERPAQDPAVRVVSYNESHVIGLDGKDVSTVAVSVQVLKTGALESAKQHTLSFSRSAQKVDVLEAYTLKANGRRVPVPRASWQMRKDEGRKGATAMFSDYSSIGLIFPDLAVGDSTVLKYRTSTVEPLFPGKLSIDRSFARSLAIDHAVVSVDAPAAMRLQYAARDVQESAVVKGGRQHLTWTWENKVPQLTDRNDWSVVDPEAEPGVALSSFTDWTDLARSYVERATPKAAVTPRVRQLAAQIVGERGAVEDKAHAIYDWVSQNISYGGNCVGIGAVVPRDLDVVLDAKMGDCKDHATLMQALLAAQGIASEQVLVNSGNVYKLPKIVVASTVNHVINYLPELKLFVDATDGGTVFGRLPVADQGKPVLSAASDVPTRTPVDKGDNTQVLSSRLRIDNDGSVEGDMVVRVTGRFAERARQRLLDVGKDTQARFIREVFRRYGLEADGTFEFDDPRPLVAQFSYRGTFKVKKAVRYPGSGGFEISPWLYTEAAVGRFAEQALLPVEPQDTVCLPGASTEEYVITLPEKLQVLSLPEGAKVDTELLSYESRYSLDGRVLKVNRTLSDRSPAMICSADVSTRISEALRPVLDDTRQQLLYK</sequence>
<evidence type="ECO:0000259" key="2">
    <source>
        <dbReference type="Pfam" id="PF01841"/>
    </source>
</evidence>
<dbReference type="Gene3D" id="3.10.620.30">
    <property type="match status" value="1"/>
</dbReference>
<dbReference type="EMBL" id="NCTK01000001">
    <property type="protein sequence ID" value="OYQ12722.1"/>
    <property type="molecule type" value="Genomic_DNA"/>
</dbReference>
<dbReference type="Proteomes" id="UP000216164">
    <property type="component" value="Unassembled WGS sequence"/>
</dbReference>
<dbReference type="InterPro" id="IPR024618">
    <property type="entry name" value="DUF3857"/>
</dbReference>
<protein>
    <recommendedName>
        <fullName evidence="6">DUF3857 domain-containing protein</fullName>
    </recommendedName>
</protein>
<feature type="domain" description="DUF3857" evidence="3">
    <location>
        <begin position="58"/>
        <end position="220"/>
    </location>
</feature>
<evidence type="ECO:0000313" key="5">
    <source>
        <dbReference type="Proteomes" id="UP000216164"/>
    </source>
</evidence>
<dbReference type="Pfam" id="PF12969">
    <property type="entry name" value="DUF3857"/>
    <property type="match status" value="1"/>
</dbReference>
<keyword evidence="1" id="KW-0732">Signal</keyword>
<reference evidence="4 5" key="1">
    <citation type="submission" date="2017-04" db="EMBL/GenBank/DDBJ databases">
        <title>Genome Announcement: Closed genomes of Ralstonia solanacearum strains K60, UW551, and UW700.</title>
        <authorList>
            <person name="Hayes M."/>
            <person name="Macintyre A.M."/>
            <person name="Allen C."/>
        </authorList>
    </citation>
    <scope>NUCLEOTIDE SEQUENCE [LARGE SCALE GENOMIC DNA]</scope>
    <source>
        <strain evidence="4 5">UW25</strain>
    </source>
</reference>
<dbReference type="RefSeq" id="WP_094393814.1">
    <property type="nucleotide sequence ID" value="NZ_NCTK01000001.1"/>
</dbReference>
<feature type="signal peptide" evidence="1">
    <location>
        <begin position="1"/>
        <end position="30"/>
    </location>
</feature>
<evidence type="ECO:0000313" key="4">
    <source>
        <dbReference type="EMBL" id="OYQ12722.1"/>
    </source>
</evidence>
<dbReference type="SUPFAM" id="SSF54001">
    <property type="entry name" value="Cysteine proteinases"/>
    <property type="match status" value="1"/>
</dbReference>
<dbReference type="AlphaFoldDB" id="A0AAP7ZM31"/>
<evidence type="ECO:0000256" key="1">
    <source>
        <dbReference type="SAM" id="SignalP"/>
    </source>
</evidence>
<dbReference type="InterPro" id="IPR002931">
    <property type="entry name" value="Transglutaminase-like"/>
</dbReference>
<accession>A0AAP7ZM31</accession>
<dbReference type="Gene3D" id="2.60.40.3140">
    <property type="match status" value="1"/>
</dbReference>
<evidence type="ECO:0008006" key="6">
    <source>
        <dbReference type="Google" id="ProtNLM"/>
    </source>
</evidence>
<organism evidence="4 5">
    <name type="scientific">Ralstonia solanacearum K60</name>
    <dbReference type="NCBI Taxonomy" id="1091042"/>
    <lineage>
        <taxon>Bacteria</taxon>
        <taxon>Pseudomonadati</taxon>
        <taxon>Pseudomonadota</taxon>
        <taxon>Betaproteobacteria</taxon>
        <taxon>Burkholderiales</taxon>
        <taxon>Burkholderiaceae</taxon>
        <taxon>Ralstonia</taxon>
        <taxon>Ralstonia solanacearum species complex</taxon>
    </lineage>
</organism>
<dbReference type="Pfam" id="PF01841">
    <property type="entry name" value="Transglut_core"/>
    <property type="match status" value="1"/>
</dbReference>
<gene>
    <name evidence="4" type="ORF">B7R77_05290</name>
</gene>
<name>A0AAP7ZM31_RALSL</name>
<comment type="caution">
    <text evidence="4">The sequence shown here is derived from an EMBL/GenBank/DDBJ whole genome shotgun (WGS) entry which is preliminary data.</text>
</comment>
<feature type="domain" description="Transglutaminase-like" evidence="2">
    <location>
        <begin position="272"/>
        <end position="350"/>
    </location>
</feature>
<evidence type="ECO:0000259" key="3">
    <source>
        <dbReference type="Pfam" id="PF12969"/>
    </source>
</evidence>